<evidence type="ECO:0000256" key="8">
    <source>
        <dbReference type="SAM" id="SignalP"/>
    </source>
</evidence>
<evidence type="ECO:0000256" key="3">
    <source>
        <dbReference type="ARBA" id="ARBA00022448"/>
    </source>
</evidence>
<dbReference type="GO" id="GO:0030313">
    <property type="term" value="C:cell envelope"/>
    <property type="evidence" value="ECO:0007669"/>
    <property type="project" value="UniProtKB-SubCell"/>
</dbReference>
<dbReference type="CDD" id="cd01137">
    <property type="entry name" value="PsaA"/>
    <property type="match status" value="1"/>
</dbReference>
<evidence type="ECO:0000256" key="7">
    <source>
        <dbReference type="SAM" id="MobiDB-lite"/>
    </source>
</evidence>
<reference evidence="9" key="1">
    <citation type="journal article" date="2014" name="Int. J. Syst. Evol. Microbiol.">
        <title>Complete genome sequence of Corynebacterium casei LMG S-19264T (=DSM 44701T), isolated from a smear-ripened cheese.</title>
        <authorList>
            <consortium name="US DOE Joint Genome Institute (JGI-PGF)"/>
            <person name="Walter F."/>
            <person name="Albersmeier A."/>
            <person name="Kalinowski J."/>
            <person name="Ruckert C."/>
        </authorList>
    </citation>
    <scope>NUCLEOTIDE SEQUENCE</scope>
    <source>
        <strain evidence="9">VKM B-2748</strain>
    </source>
</reference>
<name>A0A9W6N7I6_9HYPH</name>
<feature type="region of interest" description="Disordered" evidence="7">
    <location>
        <begin position="113"/>
        <end position="132"/>
    </location>
</feature>
<feature type="chain" id="PRO_5040828246" evidence="8">
    <location>
        <begin position="23"/>
        <end position="307"/>
    </location>
</feature>
<evidence type="ECO:0000256" key="4">
    <source>
        <dbReference type="ARBA" id="ARBA00022723"/>
    </source>
</evidence>
<protein>
    <submittedName>
        <fullName evidence="9">ABC transporter substrate-binding protein</fullName>
    </submittedName>
</protein>
<dbReference type="Gene3D" id="3.40.50.1980">
    <property type="entry name" value="Nitrogenase molybdenum iron protein domain"/>
    <property type="match status" value="2"/>
</dbReference>
<dbReference type="InterPro" id="IPR006129">
    <property type="entry name" value="AdhesinB"/>
</dbReference>
<dbReference type="GO" id="GO:0030001">
    <property type="term" value="P:metal ion transport"/>
    <property type="evidence" value="ECO:0007669"/>
    <property type="project" value="InterPro"/>
</dbReference>
<dbReference type="PANTHER" id="PTHR42953">
    <property type="entry name" value="HIGH-AFFINITY ZINC UPTAKE SYSTEM PROTEIN ZNUA-RELATED"/>
    <property type="match status" value="1"/>
</dbReference>
<reference evidence="9" key="2">
    <citation type="submission" date="2023-01" db="EMBL/GenBank/DDBJ databases">
        <authorList>
            <person name="Sun Q."/>
            <person name="Evtushenko L."/>
        </authorList>
    </citation>
    <scope>NUCLEOTIDE SEQUENCE</scope>
    <source>
        <strain evidence="9">VKM B-2748</strain>
    </source>
</reference>
<dbReference type="Pfam" id="PF01297">
    <property type="entry name" value="ZnuA"/>
    <property type="match status" value="1"/>
</dbReference>
<dbReference type="InterPro" id="IPR006128">
    <property type="entry name" value="Lipoprotein_PsaA-like"/>
</dbReference>
<organism evidence="9 10">
    <name type="scientific">Methylopila turkensis</name>
    <dbReference type="NCBI Taxonomy" id="1437816"/>
    <lineage>
        <taxon>Bacteria</taxon>
        <taxon>Pseudomonadati</taxon>
        <taxon>Pseudomonadota</taxon>
        <taxon>Alphaproteobacteria</taxon>
        <taxon>Hyphomicrobiales</taxon>
        <taxon>Methylopilaceae</taxon>
        <taxon>Methylopila</taxon>
    </lineage>
</organism>
<keyword evidence="3 6" id="KW-0813">Transport</keyword>
<sequence>MRIRALLAAVVAGALSTLPAAAETAKVKAVATFSILGDFVAAVGGDRVSVETLVGPNGDAHVFSPSPADARKVAEAKVLFENGLGLEGWISRLVKSAGAQVPVVVAAKGVAPREMSDEDDHKHGHAHGHDHGEVDPHAWQAVPNAKIYIANVRDGLIAADPDGRATYEANAAAYIEKLNALDAEIRAAWAKVPVERRRIITSHDAFGYYAAAYGVEMIAPQGVSTETEASAKDVARIIRQIKAEKVPAVFVETISDRRLAERIAKETGAKIGGALYSDALSPAGGPAATYLDMMRSNLRELTSALSS</sequence>
<evidence type="ECO:0000313" key="10">
    <source>
        <dbReference type="Proteomes" id="UP001143309"/>
    </source>
</evidence>
<dbReference type="EMBL" id="BSFL01000002">
    <property type="protein sequence ID" value="GLK80457.1"/>
    <property type="molecule type" value="Genomic_DNA"/>
</dbReference>
<evidence type="ECO:0000256" key="2">
    <source>
        <dbReference type="ARBA" id="ARBA00011028"/>
    </source>
</evidence>
<gene>
    <name evidence="9" type="ORF">GCM10008174_21980</name>
</gene>
<feature type="compositionally biased region" description="Basic and acidic residues" evidence="7">
    <location>
        <begin position="119"/>
        <end position="132"/>
    </location>
</feature>
<evidence type="ECO:0000256" key="5">
    <source>
        <dbReference type="ARBA" id="ARBA00022729"/>
    </source>
</evidence>
<proteinExistence type="inferred from homology"/>
<dbReference type="InterPro" id="IPR050492">
    <property type="entry name" value="Bact_metal-bind_prot9"/>
</dbReference>
<dbReference type="AlphaFoldDB" id="A0A9W6N7I6"/>
<dbReference type="GO" id="GO:0046872">
    <property type="term" value="F:metal ion binding"/>
    <property type="evidence" value="ECO:0007669"/>
    <property type="project" value="UniProtKB-KW"/>
</dbReference>
<evidence type="ECO:0000256" key="6">
    <source>
        <dbReference type="RuleBase" id="RU003512"/>
    </source>
</evidence>
<evidence type="ECO:0000313" key="9">
    <source>
        <dbReference type="EMBL" id="GLK80457.1"/>
    </source>
</evidence>
<keyword evidence="5 8" id="KW-0732">Signal</keyword>
<comment type="subcellular location">
    <subcellularLocation>
        <location evidence="1">Cell envelope</location>
    </subcellularLocation>
</comment>
<dbReference type="GO" id="GO:0007155">
    <property type="term" value="P:cell adhesion"/>
    <property type="evidence" value="ECO:0007669"/>
    <property type="project" value="InterPro"/>
</dbReference>
<comment type="caution">
    <text evidence="9">The sequence shown here is derived from an EMBL/GenBank/DDBJ whole genome shotgun (WGS) entry which is preliminary data.</text>
</comment>
<comment type="similarity">
    <text evidence="2 6">Belongs to the bacterial solute-binding protein 9 family.</text>
</comment>
<dbReference type="PANTHER" id="PTHR42953:SF1">
    <property type="entry name" value="METAL-BINDING PROTEIN HI_0362-RELATED"/>
    <property type="match status" value="1"/>
</dbReference>
<dbReference type="PRINTS" id="PR00691">
    <property type="entry name" value="ADHESINB"/>
</dbReference>
<dbReference type="InterPro" id="IPR006127">
    <property type="entry name" value="ZnuA-like"/>
</dbReference>
<dbReference type="Proteomes" id="UP001143309">
    <property type="component" value="Unassembled WGS sequence"/>
</dbReference>
<keyword evidence="4" id="KW-0479">Metal-binding</keyword>
<evidence type="ECO:0000256" key="1">
    <source>
        <dbReference type="ARBA" id="ARBA00004196"/>
    </source>
</evidence>
<dbReference type="SUPFAM" id="SSF53807">
    <property type="entry name" value="Helical backbone' metal receptor"/>
    <property type="match status" value="1"/>
</dbReference>
<feature type="signal peptide" evidence="8">
    <location>
        <begin position="1"/>
        <end position="22"/>
    </location>
</feature>
<keyword evidence="10" id="KW-1185">Reference proteome</keyword>
<dbReference type="PRINTS" id="PR00690">
    <property type="entry name" value="ADHESNFAMILY"/>
</dbReference>
<accession>A0A9W6N7I6</accession>
<dbReference type="RefSeq" id="WP_271200916.1">
    <property type="nucleotide sequence ID" value="NZ_BSFL01000002.1"/>
</dbReference>